<dbReference type="InterPro" id="IPR009008">
    <property type="entry name" value="Val/Leu/Ile-tRNA-synth_edit"/>
</dbReference>
<organism evidence="13 14">
    <name type="scientific">Myxococcus virescens</name>
    <dbReference type="NCBI Taxonomy" id="83456"/>
    <lineage>
        <taxon>Bacteria</taxon>
        <taxon>Pseudomonadati</taxon>
        <taxon>Myxococcota</taxon>
        <taxon>Myxococcia</taxon>
        <taxon>Myxococcales</taxon>
        <taxon>Cystobacterineae</taxon>
        <taxon>Myxococcaceae</taxon>
        <taxon>Myxococcus</taxon>
    </lineage>
</organism>
<dbReference type="CDD" id="cd07962">
    <property type="entry name" value="Anticodon_Ia_Val"/>
    <property type="match status" value="1"/>
</dbReference>
<comment type="domain">
    <text evidence="8">ValRS has two distinct active sites: one for aminoacylation and one for editing. The misactivated threonine is translocated from the active site to the editing site.</text>
</comment>
<keyword evidence="4 8" id="KW-0067">ATP-binding</keyword>
<comment type="catalytic activity">
    <reaction evidence="7 8">
        <text>tRNA(Val) + L-valine + ATP = L-valyl-tRNA(Val) + AMP + diphosphate</text>
        <dbReference type="Rhea" id="RHEA:10704"/>
        <dbReference type="Rhea" id="RHEA-COMP:9672"/>
        <dbReference type="Rhea" id="RHEA-COMP:9708"/>
        <dbReference type="ChEBI" id="CHEBI:30616"/>
        <dbReference type="ChEBI" id="CHEBI:33019"/>
        <dbReference type="ChEBI" id="CHEBI:57762"/>
        <dbReference type="ChEBI" id="CHEBI:78442"/>
        <dbReference type="ChEBI" id="CHEBI:78537"/>
        <dbReference type="ChEBI" id="CHEBI:456215"/>
        <dbReference type="EC" id="6.1.1.9"/>
    </reaction>
</comment>
<dbReference type="Pfam" id="PF08264">
    <property type="entry name" value="Anticodon_1"/>
    <property type="match status" value="1"/>
</dbReference>
<dbReference type="NCBIfam" id="NF004349">
    <property type="entry name" value="PRK05729.1"/>
    <property type="match status" value="1"/>
</dbReference>
<feature type="binding site" evidence="8">
    <location>
        <position position="558"/>
    </location>
    <ligand>
        <name>ATP</name>
        <dbReference type="ChEBI" id="CHEBI:30616"/>
    </ligand>
</feature>
<name>A0ABY0MRC7_9BACT</name>
<feature type="coiled-coil region" evidence="8">
    <location>
        <begin position="865"/>
        <end position="927"/>
    </location>
</feature>
<comment type="function">
    <text evidence="8">Catalyzes the attachment of valine to tRNA(Val). As ValRS can inadvertently accommodate and process structurally similar amino acids such as threonine, to avoid such errors, it has a 'posttransfer' editing activity that hydrolyzes mischarged Thr-tRNA(Val) in a tRNA-dependent manner.</text>
</comment>
<dbReference type="PANTHER" id="PTHR11946">
    <property type="entry name" value="VALYL-TRNA SYNTHETASES"/>
    <property type="match status" value="1"/>
</dbReference>
<evidence type="ECO:0000256" key="6">
    <source>
        <dbReference type="ARBA" id="ARBA00023146"/>
    </source>
</evidence>
<dbReference type="InterPro" id="IPR013155">
    <property type="entry name" value="M/V/L/I-tRNA-synth_anticd-bd"/>
</dbReference>
<evidence type="ECO:0000259" key="11">
    <source>
        <dbReference type="Pfam" id="PF08264"/>
    </source>
</evidence>
<dbReference type="CDD" id="cd00817">
    <property type="entry name" value="ValRS_core"/>
    <property type="match status" value="1"/>
</dbReference>
<dbReference type="EC" id="6.1.1.9" evidence="8"/>
<comment type="caution">
    <text evidence="13">The sequence shown here is derived from an EMBL/GenBank/DDBJ whole genome shotgun (WGS) entry which is preliminary data.</text>
</comment>
<dbReference type="InterPro" id="IPR037118">
    <property type="entry name" value="Val-tRNA_synth_C_sf"/>
</dbReference>
<dbReference type="InterPro" id="IPR014729">
    <property type="entry name" value="Rossmann-like_a/b/a_fold"/>
</dbReference>
<dbReference type="SUPFAM" id="SSF50677">
    <property type="entry name" value="ValRS/IleRS/LeuRS editing domain"/>
    <property type="match status" value="1"/>
</dbReference>
<feature type="compositionally biased region" description="Low complexity" evidence="9">
    <location>
        <begin position="942"/>
        <end position="954"/>
    </location>
</feature>
<reference evidence="13 14" key="1">
    <citation type="submission" date="2016-10" db="EMBL/GenBank/DDBJ databases">
        <authorList>
            <person name="Varghese N."/>
            <person name="Submissions S."/>
        </authorList>
    </citation>
    <scope>NUCLEOTIDE SEQUENCE [LARGE SCALE GENOMIC DNA]</scope>
    <source>
        <strain evidence="13 14">DSM 2260</strain>
    </source>
</reference>
<dbReference type="Pfam" id="PF10458">
    <property type="entry name" value="Val_tRNA-synt_C"/>
    <property type="match status" value="1"/>
</dbReference>
<dbReference type="InterPro" id="IPR009080">
    <property type="entry name" value="tRNAsynth_Ia_anticodon-bd"/>
</dbReference>
<feature type="compositionally biased region" description="Low complexity" evidence="9">
    <location>
        <begin position="1004"/>
        <end position="1015"/>
    </location>
</feature>
<dbReference type="SUPFAM" id="SSF47323">
    <property type="entry name" value="Anticodon-binding domain of a subclass of class I aminoacyl-tRNA synthetases"/>
    <property type="match status" value="1"/>
</dbReference>
<gene>
    <name evidence="8" type="primary">valS</name>
    <name evidence="13" type="ORF">SAMN04488504_105457</name>
</gene>
<feature type="domain" description="Valyl-tRNA synthetase tRNA-binding arm" evidence="12">
    <location>
        <begin position="867"/>
        <end position="931"/>
    </location>
</feature>
<feature type="compositionally biased region" description="Low complexity" evidence="9">
    <location>
        <begin position="1187"/>
        <end position="1196"/>
    </location>
</feature>
<keyword evidence="8" id="KW-0175">Coiled coil</keyword>
<evidence type="ECO:0000313" key="14">
    <source>
        <dbReference type="Proteomes" id="UP000198717"/>
    </source>
</evidence>
<dbReference type="SUPFAM" id="SSF46589">
    <property type="entry name" value="tRNA-binding arm"/>
    <property type="match status" value="1"/>
</dbReference>
<dbReference type="Gene3D" id="1.10.287.380">
    <property type="entry name" value="Valyl-tRNA synthetase, C-terminal domain"/>
    <property type="match status" value="1"/>
</dbReference>
<dbReference type="Gene3D" id="3.40.50.620">
    <property type="entry name" value="HUPs"/>
    <property type="match status" value="2"/>
</dbReference>
<dbReference type="InterPro" id="IPR001412">
    <property type="entry name" value="aa-tRNA-synth_I_CS"/>
</dbReference>
<feature type="short sequence motif" description="'KMSKS' region" evidence="8">
    <location>
        <begin position="555"/>
        <end position="559"/>
    </location>
</feature>
<keyword evidence="2 8" id="KW-0436">Ligase</keyword>
<dbReference type="PRINTS" id="PR00986">
    <property type="entry name" value="TRNASYNTHVAL"/>
</dbReference>
<comment type="domain">
    <text evidence="8">The C-terminal coiled-coil domain is crucial for aminoacylation activity.</text>
</comment>
<dbReference type="InterPro" id="IPR019499">
    <property type="entry name" value="Val-tRNA_synth_tRNA-bd"/>
</dbReference>
<evidence type="ECO:0000259" key="10">
    <source>
        <dbReference type="Pfam" id="PF00133"/>
    </source>
</evidence>
<dbReference type="Pfam" id="PF00133">
    <property type="entry name" value="tRNA-synt_1"/>
    <property type="match status" value="1"/>
</dbReference>
<keyword evidence="6 8" id="KW-0030">Aminoacyl-tRNA synthetase</keyword>
<dbReference type="InterPro" id="IPR010978">
    <property type="entry name" value="tRNA-bd_arm"/>
</dbReference>
<comment type="similarity">
    <text evidence="8">Belongs to the class-I aminoacyl-tRNA synthetase family. ValS type 1 subfamily.</text>
</comment>
<dbReference type="HAMAP" id="MF_02004">
    <property type="entry name" value="Val_tRNA_synth_type1"/>
    <property type="match status" value="1"/>
</dbReference>
<feature type="domain" description="Methionyl/Valyl/Leucyl/Isoleucyl-tRNA synthetase anticodon-binding" evidence="11">
    <location>
        <begin position="659"/>
        <end position="808"/>
    </location>
</feature>
<evidence type="ECO:0000256" key="1">
    <source>
        <dbReference type="ARBA" id="ARBA00022490"/>
    </source>
</evidence>
<keyword evidence="14" id="KW-1185">Reference proteome</keyword>
<evidence type="ECO:0000259" key="12">
    <source>
        <dbReference type="Pfam" id="PF10458"/>
    </source>
</evidence>
<feature type="short sequence motif" description="'HIGH' region" evidence="8">
    <location>
        <begin position="48"/>
        <end position="58"/>
    </location>
</feature>
<evidence type="ECO:0000256" key="4">
    <source>
        <dbReference type="ARBA" id="ARBA00022840"/>
    </source>
</evidence>
<feature type="compositionally biased region" description="Basic residues" evidence="9">
    <location>
        <begin position="1281"/>
        <end position="1293"/>
    </location>
</feature>
<feature type="compositionally biased region" description="Basic residues" evidence="9">
    <location>
        <begin position="1214"/>
        <end position="1272"/>
    </location>
</feature>
<keyword evidence="3 8" id="KW-0547">Nucleotide-binding</keyword>
<keyword evidence="5 8" id="KW-0648">Protein biosynthesis</keyword>
<evidence type="ECO:0000256" key="7">
    <source>
        <dbReference type="ARBA" id="ARBA00047552"/>
    </source>
</evidence>
<evidence type="ECO:0000313" key="13">
    <source>
        <dbReference type="EMBL" id="SDE29216.1"/>
    </source>
</evidence>
<dbReference type="SUPFAM" id="SSF52374">
    <property type="entry name" value="Nucleotidylyl transferase"/>
    <property type="match status" value="1"/>
</dbReference>
<dbReference type="PANTHER" id="PTHR11946:SF93">
    <property type="entry name" value="VALINE--TRNA LIGASE, CHLOROPLASTIC_MITOCHONDRIAL 2"/>
    <property type="match status" value="1"/>
</dbReference>
<evidence type="ECO:0000256" key="3">
    <source>
        <dbReference type="ARBA" id="ARBA00022741"/>
    </source>
</evidence>
<feature type="region of interest" description="Disordered" evidence="9">
    <location>
        <begin position="928"/>
        <end position="1020"/>
    </location>
</feature>
<dbReference type="PROSITE" id="PS00178">
    <property type="entry name" value="AA_TRNA_LIGASE_I"/>
    <property type="match status" value="1"/>
</dbReference>
<dbReference type="InterPro" id="IPR033705">
    <property type="entry name" value="Anticodon_Ia_Val"/>
</dbReference>
<dbReference type="Gene3D" id="1.10.730.10">
    <property type="entry name" value="Isoleucyl-tRNA Synthetase, Domain 1"/>
    <property type="match status" value="1"/>
</dbReference>
<evidence type="ECO:0000256" key="5">
    <source>
        <dbReference type="ARBA" id="ARBA00022917"/>
    </source>
</evidence>
<feature type="compositionally biased region" description="Low complexity" evidence="9">
    <location>
        <begin position="1160"/>
        <end position="1179"/>
    </location>
</feature>
<dbReference type="RefSeq" id="WP_090490857.1">
    <property type="nucleotide sequence ID" value="NZ_FNAJ01000005.1"/>
</dbReference>
<evidence type="ECO:0000256" key="2">
    <source>
        <dbReference type="ARBA" id="ARBA00022598"/>
    </source>
</evidence>
<feature type="domain" description="Aminoacyl-tRNA synthetase class Ia" evidence="10">
    <location>
        <begin position="20"/>
        <end position="615"/>
    </location>
</feature>
<dbReference type="Proteomes" id="UP000198717">
    <property type="component" value="Unassembled WGS sequence"/>
</dbReference>
<evidence type="ECO:0000256" key="8">
    <source>
        <dbReference type="HAMAP-Rule" id="MF_02004"/>
    </source>
</evidence>
<dbReference type="Gene3D" id="3.90.740.10">
    <property type="entry name" value="Valyl/Leucyl/Isoleucyl-tRNA synthetase, editing domain"/>
    <property type="match status" value="2"/>
</dbReference>
<feature type="compositionally biased region" description="Low complexity" evidence="9">
    <location>
        <begin position="1204"/>
        <end position="1213"/>
    </location>
</feature>
<dbReference type="EMBL" id="FNAJ01000005">
    <property type="protein sequence ID" value="SDE29216.1"/>
    <property type="molecule type" value="Genomic_DNA"/>
</dbReference>
<proteinExistence type="inferred from homology"/>
<dbReference type="InterPro" id="IPR002300">
    <property type="entry name" value="aa-tRNA-synth_Ia"/>
</dbReference>
<comment type="subunit">
    <text evidence="8">Monomer.</text>
</comment>
<dbReference type="NCBIfam" id="TIGR00422">
    <property type="entry name" value="valS"/>
    <property type="match status" value="1"/>
</dbReference>
<accession>A0ABY0MRC7</accession>
<sequence>MTDTTELSKAYEPTEVEARRYAFWLERNYFRAEAPSDKPPFSIVLPPPNVTGSLHIGHALTATIQDILTRWKRMSGFNALWLPGTDHAGIATQMVVEKELKKTEGKSRHDLGREAFLERVWEWKGKFGARIGEQHRYLGASLDWSRERFTMDETSSAAVREVFVRLYEEGLMYRAQKLINWCPSCHTALSDLEVEHQEKSGSIWHIRYPVKDSDRTLTVATTRPETMLGDTAVAVHPEDERYQDLIGKHVVLPLSGREIPIIADAELVDPKFGTGVVKVTPAHDFNDYQTGLRHQLPMLSILDESARMTKETGKYAGLDRFEARKQVLADLQEQGLLEKEEPHKLSVGTCQRSATVVEPRLSPQWFVKIEPLAKPAIEAVEQGRTKFVPESWTNTYFHWMRNIHDWCVSRQLWWGHQIPAYYCTACSPRQGDDTDLPLDAATVKVGGVDFARAEPIVAREQPTSCPKCGGATFIQDPDVLDTWFSSALWPFSTLGWPRNTPDLQTFYPTSVMETGHDIIFFWVARMMMMGLHFMGDVPFRTVYLHAMVRDEKGEKMSKTKGNVIDPLDVILGASSDKLAPTLKNKFPQGMPAFGADALRFTLASLTQQGRDIKLSMDRLAGYKAFCNKLWNASRFALMNMGEFTLDERPLKERPLTLADRWILSRLQRATTEARASLETYGFAEAASTLYQFLWAEFCDWYIELAKGSLYGTDEQAKDSARAVLVYSLDRILRLLHPFMPFITEEIWQKLPMSRSVDSIMIASYPEPDADLVDEAAEAEMAPVIASIEGLRTIRGESNLSPATKVKAVVQSPDARTRELLERWRAYLMPLAGLSDVEVGAPGTKPPQAAAFVGTNLEIYVPLAGLIDLDAERDRLRKEIARTEQEAAGVLRKLENPNFVAKAPPDVVEKDRARVEELKERKAKLQDHLQRIAPEPAMPAAPPSESSTPTRSVEPAEADIATEADVATEPSTPPGSVAPLETPPPAEGGAEYETLAESTEEEEPAAAPAEVKAAPDAEAEGNVDLAEELKDELEAVGGVPEAADPQVQDALEKLRAGTKEGLSPADHHDLGVAYMSMGLVDDAMREFNTARAGGDAREVPAAAEQTVASTAKAVVKATLAAVKKASSIAKDTVVEAVSASGEDEAPAAPVKARPAKKAAGKKAPAAAKKAPAQKAAGAKGAAKKAAAKKAPAAGAKGAAKKAAAKKAPAAGAKGAAKKATAKKAPAKVAAKKAATKKSAAKKAPAKGAAKKAAAKKAPAKVAAKKAATKKGAAKKVAAASKKPVKKAAGRKAPAKKGTGAKPKARAKARR</sequence>
<evidence type="ECO:0000256" key="9">
    <source>
        <dbReference type="SAM" id="MobiDB-lite"/>
    </source>
</evidence>
<dbReference type="NCBIfam" id="NF011492">
    <property type="entry name" value="PRK14900.1"/>
    <property type="match status" value="1"/>
</dbReference>
<feature type="region of interest" description="Disordered" evidence="9">
    <location>
        <begin position="1136"/>
        <end position="1309"/>
    </location>
</feature>
<keyword evidence="1 8" id="KW-0963">Cytoplasm</keyword>
<comment type="subcellular location">
    <subcellularLocation>
        <location evidence="8">Cytoplasm</location>
    </subcellularLocation>
</comment>
<dbReference type="InterPro" id="IPR002303">
    <property type="entry name" value="Valyl-tRNA_ligase"/>
</dbReference>
<protein>
    <recommendedName>
        <fullName evidence="8">Valine--tRNA ligase</fullName>
        <ecNumber evidence="8">6.1.1.9</ecNumber>
    </recommendedName>
    <alternativeName>
        <fullName evidence="8">Valyl-tRNA synthetase</fullName>
        <shortName evidence="8">ValRS</shortName>
    </alternativeName>
</protein>